<name>A0ABY9YK26_9GAMM</name>
<dbReference type="InterPro" id="IPR027417">
    <property type="entry name" value="P-loop_NTPase"/>
</dbReference>
<dbReference type="CDD" id="cd00267">
    <property type="entry name" value="ABC_ATPase"/>
    <property type="match status" value="1"/>
</dbReference>
<dbReference type="Proteomes" id="UP001302072">
    <property type="component" value="Chromosome"/>
</dbReference>
<reference evidence="4 5" key="1">
    <citation type="submission" date="2022-12" db="EMBL/GenBank/DDBJ databases">
        <title>Two new species, Stenotrophomonas aracearum and Stenotrophomonas oahuensis, isolated from Anthurium (Araceae family) in Hawaii.</title>
        <authorList>
            <person name="Chunag S.C."/>
            <person name="Dobhal S."/>
            <person name="Alvarez A."/>
            <person name="Arif M."/>
        </authorList>
    </citation>
    <scope>NUCLEOTIDE SEQUENCE [LARGE SCALE GENOMIC DNA]</scope>
    <source>
        <strain evidence="4 5">A5586</strain>
    </source>
</reference>
<evidence type="ECO:0000313" key="4">
    <source>
        <dbReference type="EMBL" id="WNH51236.1"/>
    </source>
</evidence>
<proteinExistence type="predicted"/>
<dbReference type="InterPro" id="IPR003959">
    <property type="entry name" value="ATPase_AAA_core"/>
</dbReference>
<dbReference type="EMBL" id="CP115541">
    <property type="protein sequence ID" value="WNH51236.1"/>
    <property type="molecule type" value="Genomic_DNA"/>
</dbReference>
<organism evidence="4 5">
    <name type="scientific">Stenotrophomonas oahuensis</name>
    <dbReference type="NCBI Taxonomy" id="3003271"/>
    <lineage>
        <taxon>Bacteria</taxon>
        <taxon>Pseudomonadati</taxon>
        <taxon>Pseudomonadota</taxon>
        <taxon>Gammaproteobacteria</taxon>
        <taxon>Lysobacterales</taxon>
        <taxon>Lysobacteraceae</taxon>
        <taxon>Stenotrophomonas</taxon>
    </lineage>
</organism>
<dbReference type="InterPro" id="IPR038729">
    <property type="entry name" value="Rad50/SbcC_AAA"/>
</dbReference>
<dbReference type="SUPFAM" id="SSF52540">
    <property type="entry name" value="P-loop containing nucleoside triphosphate hydrolases"/>
    <property type="match status" value="1"/>
</dbReference>
<accession>A0ABY9YK26</accession>
<gene>
    <name evidence="4" type="ORF">PDM29_12765</name>
</gene>
<feature type="domain" description="OLD protein-like TOPRIM" evidence="3">
    <location>
        <begin position="424"/>
        <end position="490"/>
    </location>
</feature>
<sequence length="640" mass="72449">MLVSRIRIENVRSFLEPAELRLDGPLSIVIGPNGGGKTNLLDTLFVTLRRYLFASMYAVHAPHTDKPNRHQFQHNDALNHMSLDPHTSATGQDQVVIIDLEVTEKDITNMEAIRRDAPNLMELASEKYDNANLEISQNWEIENIQPGQVLTFKILNGNVHTNDMPARHFMEYLQKFEIDALLRQEYGLGELTLPLLYLPVNRASQGFQSGVELASHNAYESKRHTDAMTSRQPANIVNLAIGQLTQKYRLLLEKDSGTARIDFMNDPQLQDLTRALRQLGYEWQLECTVPLKNQYDIRLKKQESSFLVGAASSGERELLTYLFAIYALKVRDALILVDEPELHLHPKWQRMLLQLFRDLARDTGNRFLLATHSPTFISPESIHYVSRVFSQEQKSNIIKLDASALPDAKHLLNIINSQNNERLFFADEVVLVEGISDRIFFEAWLDLHGRKDSTSKIVEVVSVGGKGVFPAYKKVLDAAGIPFSIIADRDYIEQVGTPGVKALFDLDTGEIKKDVVDNIKSLDGDALVQAIDTAIAGGSWTQAEEVWTYIKSRRRKLPSCLDEKQGEILDSFLKEKRKERVHILKLGALERYLPIGHAGKDLEKLIRFLAEEDFEKKMPPPAIEELRQISDAILKGPSVA</sequence>
<dbReference type="Pfam" id="PF20469">
    <property type="entry name" value="OLD-like_TOPRIM"/>
    <property type="match status" value="1"/>
</dbReference>
<dbReference type="CDD" id="cd01026">
    <property type="entry name" value="TOPRIM_OLD"/>
    <property type="match status" value="1"/>
</dbReference>
<evidence type="ECO:0000259" key="3">
    <source>
        <dbReference type="Pfam" id="PF20469"/>
    </source>
</evidence>
<dbReference type="PANTHER" id="PTHR43581:SF4">
    <property type="entry name" value="ATP_GTP PHOSPHATASE"/>
    <property type="match status" value="1"/>
</dbReference>
<evidence type="ECO:0000259" key="1">
    <source>
        <dbReference type="Pfam" id="PF13304"/>
    </source>
</evidence>
<feature type="domain" description="ATPase AAA-type core" evidence="1">
    <location>
        <begin position="310"/>
        <end position="378"/>
    </location>
</feature>
<feature type="domain" description="Rad50/SbcC-type AAA" evidence="2">
    <location>
        <begin position="5"/>
        <end position="50"/>
    </location>
</feature>
<dbReference type="Pfam" id="PF13304">
    <property type="entry name" value="AAA_21"/>
    <property type="match status" value="1"/>
</dbReference>
<keyword evidence="5" id="KW-1185">Reference proteome</keyword>
<dbReference type="Gene3D" id="3.40.50.300">
    <property type="entry name" value="P-loop containing nucleotide triphosphate hydrolases"/>
    <property type="match status" value="2"/>
</dbReference>
<dbReference type="InterPro" id="IPR034139">
    <property type="entry name" value="TOPRIM_OLD"/>
</dbReference>
<dbReference type="Pfam" id="PF13476">
    <property type="entry name" value="AAA_23"/>
    <property type="match status" value="1"/>
</dbReference>
<evidence type="ECO:0000259" key="2">
    <source>
        <dbReference type="Pfam" id="PF13476"/>
    </source>
</evidence>
<evidence type="ECO:0000313" key="5">
    <source>
        <dbReference type="Proteomes" id="UP001302072"/>
    </source>
</evidence>
<dbReference type="PANTHER" id="PTHR43581">
    <property type="entry name" value="ATP/GTP PHOSPHATASE"/>
    <property type="match status" value="1"/>
</dbReference>
<dbReference type="RefSeq" id="WP_311190487.1">
    <property type="nucleotide sequence ID" value="NZ_CP115541.1"/>
</dbReference>
<dbReference type="InterPro" id="IPR051396">
    <property type="entry name" value="Bact_Antivir_Def_Nuclease"/>
</dbReference>
<protein>
    <submittedName>
        <fullName evidence="4">AAA family ATPase</fullName>
    </submittedName>
</protein>